<dbReference type="NCBIfam" id="TIGR00237">
    <property type="entry name" value="xseA"/>
    <property type="match status" value="1"/>
</dbReference>
<evidence type="ECO:0000256" key="1">
    <source>
        <dbReference type="ARBA" id="ARBA00022490"/>
    </source>
</evidence>
<evidence type="ECO:0000256" key="2">
    <source>
        <dbReference type="ARBA" id="ARBA00022722"/>
    </source>
</evidence>
<evidence type="ECO:0000256" key="3">
    <source>
        <dbReference type="ARBA" id="ARBA00022801"/>
    </source>
</evidence>
<dbReference type="PANTHER" id="PTHR30008">
    <property type="entry name" value="EXODEOXYRIBONUCLEASE 7 LARGE SUBUNIT"/>
    <property type="match status" value="1"/>
</dbReference>
<keyword evidence="4 5" id="KW-0269">Exonuclease</keyword>
<feature type="region of interest" description="Disordered" evidence="7">
    <location>
        <begin position="397"/>
        <end position="424"/>
    </location>
</feature>
<organism evidence="10 11">
    <name type="scientific">Actinacidiphila polyblastidii</name>
    <dbReference type="NCBI Taxonomy" id="3110430"/>
    <lineage>
        <taxon>Bacteria</taxon>
        <taxon>Bacillati</taxon>
        <taxon>Actinomycetota</taxon>
        <taxon>Actinomycetes</taxon>
        <taxon>Kitasatosporales</taxon>
        <taxon>Streptomycetaceae</taxon>
        <taxon>Actinacidiphila</taxon>
    </lineage>
</organism>
<evidence type="ECO:0000313" key="10">
    <source>
        <dbReference type="EMBL" id="MEE4543514.1"/>
    </source>
</evidence>
<feature type="domain" description="OB-fold nucleic acid binding" evidence="9">
    <location>
        <begin position="12"/>
        <end position="105"/>
    </location>
</feature>
<evidence type="ECO:0000256" key="5">
    <source>
        <dbReference type="HAMAP-Rule" id="MF_00378"/>
    </source>
</evidence>
<dbReference type="Proteomes" id="UP001344658">
    <property type="component" value="Unassembled WGS sequence"/>
</dbReference>
<evidence type="ECO:0000259" key="9">
    <source>
        <dbReference type="Pfam" id="PF13742"/>
    </source>
</evidence>
<proteinExistence type="inferred from homology"/>
<dbReference type="InterPro" id="IPR025824">
    <property type="entry name" value="OB-fold_nuc-bd_dom"/>
</dbReference>
<dbReference type="RefSeq" id="WP_330796014.1">
    <property type="nucleotide sequence ID" value="NZ_JAZEWV010000011.1"/>
</dbReference>
<gene>
    <name evidence="5 10" type="primary">xseA</name>
    <name evidence="10" type="ORF">V2S66_16225</name>
</gene>
<dbReference type="GO" id="GO:0008855">
    <property type="term" value="F:exodeoxyribonuclease VII activity"/>
    <property type="evidence" value="ECO:0007669"/>
    <property type="project" value="UniProtKB-EC"/>
</dbReference>
<protein>
    <recommendedName>
        <fullName evidence="5">Exodeoxyribonuclease 7 large subunit</fullName>
        <ecNumber evidence="5">3.1.11.6</ecNumber>
    </recommendedName>
    <alternativeName>
        <fullName evidence="5">Exodeoxyribonuclease VII large subunit</fullName>
        <shortName evidence="5">Exonuclease VII large subunit</shortName>
    </alternativeName>
</protein>
<keyword evidence="2 5" id="KW-0540">Nuclease</keyword>
<dbReference type="Pfam" id="PF02601">
    <property type="entry name" value="Exonuc_VII_L"/>
    <property type="match status" value="1"/>
</dbReference>
<keyword evidence="3 5" id="KW-0378">Hydrolase</keyword>
<evidence type="ECO:0000256" key="6">
    <source>
        <dbReference type="RuleBase" id="RU004355"/>
    </source>
</evidence>
<evidence type="ECO:0000256" key="7">
    <source>
        <dbReference type="SAM" id="MobiDB-lite"/>
    </source>
</evidence>
<comment type="caution">
    <text evidence="10">The sequence shown here is derived from an EMBL/GenBank/DDBJ whole genome shotgun (WGS) entry which is preliminary data.</text>
</comment>
<name>A0ABU7PDY4_9ACTN</name>
<dbReference type="InterPro" id="IPR020579">
    <property type="entry name" value="Exonuc_VII_lsu_C"/>
</dbReference>
<dbReference type="CDD" id="cd04489">
    <property type="entry name" value="ExoVII_LU_OBF"/>
    <property type="match status" value="1"/>
</dbReference>
<dbReference type="EC" id="3.1.11.6" evidence="5"/>
<evidence type="ECO:0000256" key="4">
    <source>
        <dbReference type="ARBA" id="ARBA00022839"/>
    </source>
</evidence>
<feature type="domain" description="Exonuclease VII large subunit C-terminal" evidence="8">
    <location>
        <begin position="129"/>
        <end position="338"/>
    </location>
</feature>
<evidence type="ECO:0000313" key="11">
    <source>
        <dbReference type="Proteomes" id="UP001344658"/>
    </source>
</evidence>
<comment type="subcellular location">
    <subcellularLocation>
        <location evidence="5 6">Cytoplasm</location>
    </subcellularLocation>
</comment>
<feature type="compositionally biased region" description="Gly residues" evidence="7">
    <location>
        <begin position="408"/>
        <end position="417"/>
    </location>
</feature>
<accession>A0ABU7PDY4</accession>
<comment type="function">
    <text evidence="5">Bidirectionally degrades single-stranded DNA into large acid-insoluble oligonucleotides, which are then degraded further into small acid-soluble oligonucleotides.</text>
</comment>
<keyword evidence="1 5" id="KW-0963">Cytoplasm</keyword>
<comment type="subunit">
    <text evidence="5">Heterooligomer composed of large and small subunits.</text>
</comment>
<comment type="catalytic activity">
    <reaction evidence="5 6">
        <text>Exonucleolytic cleavage in either 5'- to 3'- or 3'- to 5'-direction to yield nucleoside 5'-phosphates.</text>
        <dbReference type="EC" id="3.1.11.6"/>
    </reaction>
</comment>
<sequence length="424" mass="45328">MALNTSADAPIPVGEVSRLIGGWIDRLGAVWVEGQITQLSRRPGAGVVFLTLRDPSHDVSIPVTCFRGVYEQVADVVGEGARVVLHARPEWYGPRGTLSLRAVEIRPVGVGELLARLEQLKKTLAAEGLFALDRKRPLPFLPQLVGLVTGRASAAERDVRENARLRWPAVRFEVRNVPVQGASAVPRVIEAVRALDAHPEVDVIIVARGGGSVEDLLPFSDEQLIRAVAQCRTPVVSAIGHEPDTPLLDLVADLRASTPTDAAKRVVPDVREELARVRQVRERALRVVRGLLDREERGLAAALSRPSLAAPYGMVDERAAEVADRVDRARRSLRHALDRADSDLAHTLARVVALSPAATLSRGYAVLQRAADGAVVRSAQDVRPGDALRARVAEGGFPVRVGAPDPGEGAGAGPDGGGDPHARP</sequence>
<dbReference type="InterPro" id="IPR003753">
    <property type="entry name" value="Exonuc_VII_L"/>
</dbReference>
<comment type="similarity">
    <text evidence="5 6">Belongs to the XseA family.</text>
</comment>
<keyword evidence="11" id="KW-1185">Reference proteome</keyword>
<dbReference type="HAMAP" id="MF_00378">
    <property type="entry name" value="Exonuc_7_L"/>
    <property type="match status" value="1"/>
</dbReference>
<dbReference type="EMBL" id="JAZEWV010000011">
    <property type="protein sequence ID" value="MEE4543514.1"/>
    <property type="molecule type" value="Genomic_DNA"/>
</dbReference>
<reference evidence="10 11" key="1">
    <citation type="submission" date="2023-12" db="EMBL/GenBank/DDBJ databases">
        <title>Streptomyces sp. V4-01.</title>
        <authorList>
            <person name="Somphong A."/>
            <person name="Phongsopitanun W."/>
        </authorList>
    </citation>
    <scope>NUCLEOTIDE SEQUENCE [LARGE SCALE GENOMIC DNA]</scope>
    <source>
        <strain evidence="10 11">V4-01</strain>
    </source>
</reference>
<dbReference type="PANTHER" id="PTHR30008:SF0">
    <property type="entry name" value="EXODEOXYRIBONUCLEASE 7 LARGE SUBUNIT"/>
    <property type="match status" value="1"/>
</dbReference>
<evidence type="ECO:0000259" key="8">
    <source>
        <dbReference type="Pfam" id="PF02601"/>
    </source>
</evidence>
<dbReference type="Pfam" id="PF13742">
    <property type="entry name" value="tRNA_anti_2"/>
    <property type="match status" value="1"/>
</dbReference>